<dbReference type="EMBL" id="NXLR01000004">
    <property type="protein sequence ID" value="RDU60349.1"/>
    <property type="molecule type" value="Genomic_DNA"/>
</dbReference>
<sequence length="98" mass="10663">MNRFFLMILGIFLSASIANAFDVKSKTLQTTSELASGKSAKEVAEENKKELETKAKQKVQKGKEQASKKKEELKEKAMKKADDKTGGAASAIGEALKK</sequence>
<gene>
    <name evidence="3" type="ORF">CQA63_03815</name>
</gene>
<evidence type="ECO:0000256" key="2">
    <source>
        <dbReference type="SAM" id="SignalP"/>
    </source>
</evidence>
<feature type="chain" id="PRO_5017828844" evidence="2">
    <location>
        <begin position="21"/>
        <end position="98"/>
    </location>
</feature>
<evidence type="ECO:0000313" key="3">
    <source>
        <dbReference type="EMBL" id="RDU60349.1"/>
    </source>
</evidence>
<accession>A0A3D8I5D4</accession>
<evidence type="ECO:0000256" key="1">
    <source>
        <dbReference type="SAM" id="MobiDB-lite"/>
    </source>
</evidence>
<feature type="region of interest" description="Disordered" evidence="1">
    <location>
        <begin position="32"/>
        <end position="98"/>
    </location>
</feature>
<dbReference type="Proteomes" id="UP000256599">
    <property type="component" value="Unassembled WGS sequence"/>
</dbReference>
<evidence type="ECO:0000313" key="4">
    <source>
        <dbReference type="Proteomes" id="UP000256599"/>
    </source>
</evidence>
<reference evidence="3 4" key="1">
    <citation type="submission" date="2018-04" db="EMBL/GenBank/DDBJ databases">
        <title>Novel Campyloabacter and Helicobacter Species and Strains.</title>
        <authorList>
            <person name="Mannion A.J."/>
            <person name="Shen Z."/>
            <person name="Fox J.G."/>
        </authorList>
    </citation>
    <scope>NUCLEOTIDE SEQUENCE [LARGE SCALE GENOMIC DNA]</scope>
    <source>
        <strain evidence="3 4">MIT 98-6070</strain>
    </source>
</reference>
<proteinExistence type="predicted"/>
<dbReference type="AlphaFoldDB" id="A0A3D8I5D4"/>
<keyword evidence="4" id="KW-1185">Reference proteome</keyword>
<feature type="compositionally biased region" description="Basic and acidic residues" evidence="1">
    <location>
        <begin position="39"/>
        <end position="85"/>
    </location>
</feature>
<protein>
    <submittedName>
        <fullName evidence="3">Uncharacterized protein</fullName>
    </submittedName>
</protein>
<feature type="signal peptide" evidence="2">
    <location>
        <begin position="1"/>
        <end position="20"/>
    </location>
</feature>
<keyword evidence="2" id="KW-0732">Signal</keyword>
<dbReference type="RefSeq" id="WP_104699596.1">
    <property type="nucleotide sequence ID" value="NZ_FZPP01000007.1"/>
</dbReference>
<name>A0A3D8I5D4_9HELI</name>
<comment type="caution">
    <text evidence="3">The sequence shown here is derived from an EMBL/GenBank/DDBJ whole genome shotgun (WGS) entry which is preliminary data.</text>
</comment>
<organism evidence="3 4">
    <name type="scientific">Helicobacter marmotae</name>
    <dbReference type="NCBI Taxonomy" id="152490"/>
    <lineage>
        <taxon>Bacteria</taxon>
        <taxon>Pseudomonadati</taxon>
        <taxon>Campylobacterota</taxon>
        <taxon>Epsilonproteobacteria</taxon>
        <taxon>Campylobacterales</taxon>
        <taxon>Helicobacteraceae</taxon>
        <taxon>Helicobacter</taxon>
    </lineage>
</organism>